<name>A0ABS7F6J3_9PROT</name>
<feature type="domain" description="Alpha-D-phosphohexomutase C-terminal" evidence="9">
    <location>
        <begin position="381"/>
        <end position="446"/>
    </location>
</feature>
<dbReference type="PRINTS" id="PR00509">
    <property type="entry name" value="PGMPMM"/>
</dbReference>
<comment type="function">
    <text evidence="6 8">Catalyzes the conversion of glucosamine-6-phosphate to glucosamine-1-phosphate.</text>
</comment>
<dbReference type="NCBIfam" id="NF008139">
    <property type="entry name" value="PRK10887.1"/>
    <property type="match status" value="1"/>
</dbReference>
<dbReference type="InterPro" id="IPR050060">
    <property type="entry name" value="Phosphoglucosamine_mutase"/>
</dbReference>
<dbReference type="Gene3D" id="3.30.310.50">
    <property type="entry name" value="Alpha-D-phosphohexomutase, C-terminal domain"/>
    <property type="match status" value="1"/>
</dbReference>
<dbReference type="EMBL" id="JAHZUY010000078">
    <property type="protein sequence ID" value="MBW8271227.1"/>
    <property type="molecule type" value="Genomic_DNA"/>
</dbReference>
<dbReference type="InterPro" id="IPR016066">
    <property type="entry name" value="A-D-PHexomutase_CS"/>
</dbReference>
<feature type="binding site" evidence="6">
    <location>
        <position position="248"/>
    </location>
    <ligand>
        <name>Mg(2+)</name>
        <dbReference type="ChEBI" id="CHEBI:18420"/>
    </ligand>
</feature>
<keyword evidence="3 6" id="KW-0479">Metal-binding</keyword>
<evidence type="ECO:0000256" key="8">
    <source>
        <dbReference type="RuleBase" id="RU004327"/>
    </source>
</evidence>
<dbReference type="PANTHER" id="PTHR42946:SF1">
    <property type="entry name" value="PHOSPHOGLUCOMUTASE (ALPHA-D-GLUCOSE-1,6-BISPHOSPHATE-DEPENDENT)"/>
    <property type="match status" value="1"/>
</dbReference>
<dbReference type="PROSITE" id="PS00710">
    <property type="entry name" value="PGM_PMM"/>
    <property type="match status" value="1"/>
</dbReference>
<keyword evidence="14" id="KW-1185">Reference proteome</keyword>
<feature type="binding site" description="via phosphate group" evidence="6">
    <location>
        <position position="106"/>
    </location>
    <ligand>
        <name>Mg(2+)</name>
        <dbReference type="ChEBI" id="CHEBI:18420"/>
    </ligand>
</feature>
<comment type="PTM">
    <text evidence="6">Activated by phosphorylation.</text>
</comment>
<evidence type="ECO:0000256" key="6">
    <source>
        <dbReference type="HAMAP-Rule" id="MF_01554"/>
    </source>
</evidence>
<sequence>MTTAPSRRLFGTDGIRGTANRAPTDAATALRLGQAAGLYFNRGNHRHRVVIGKDTRLSGYLLEPALTAGFIGAGMDVVLVGPLPTPAIAMLTRSLRADLGVMVSASHNPFEDNGIKLFGPDGLKLSDAQEAEIEALMADPGLAERLAAPARLGRASRLEDAQGRYIEAAKATFPKGLSLDGLRIVVDCANGAAYRVAPTVLWELGAEVVPVGVAPDGFNINRDCGSTAPERLAELVRERRADLGIALDGDADRLVLCDERGALVDGDQILALVAGSWAKAGRLAGGAVVATVMSNLGLERHLESLGLGLHRTKVGDRYVAERMRETGCNVGGEQSGHVILSDFATTGDGLVAALQVLAVLVEEGRPASEVCRRFAPLPQKLVNVRYAGASPLGDAEVQREIAAAQARLGARGRVLIRASGTEPVIRVMAEAEEEALVEEVAGRLAAAIRARAAALALATAAKGVAAE</sequence>
<evidence type="ECO:0000313" key="14">
    <source>
        <dbReference type="Proteomes" id="UP001519924"/>
    </source>
</evidence>
<dbReference type="Pfam" id="PF00408">
    <property type="entry name" value="PGM_PMM_IV"/>
    <property type="match status" value="1"/>
</dbReference>
<dbReference type="EC" id="5.4.2.10" evidence="6 8"/>
<dbReference type="InterPro" id="IPR005844">
    <property type="entry name" value="A-D-PHexomutase_a/b/a-I"/>
</dbReference>
<keyword evidence="2 6" id="KW-0597">Phosphoprotein</keyword>
<reference evidence="13 14" key="1">
    <citation type="submission" date="2021-08" db="EMBL/GenBank/DDBJ databases">
        <title>Caldovatus sediminis gen. nov., sp. nov., a moderately thermophilic bacterium isolated from a hot spring.</title>
        <authorList>
            <person name="Hu C.-J."/>
            <person name="Li W.-J."/>
            <person name="Xian W.-D."/>
        </authorList>
    </citation>
    <scope>NUCLEOTIDE SEQUENCE [LARGE SCALE GENOMIC DNA]</scope>
    <source>
        <strain evidence="13 14">SYSU G05006</strain>
    </source>
</reference>
<dbReference type="HAMAP" id="MF_01554_B">
    <property type="entry name" value="GlmM_B"/>
    <property type="match status" value="1"/>
</dbReference>
<dbReference type="Pfam" id="PF02878">
    <property type="entry name" value="PGM_PMM_I"/>
    <property type="match status" value="1"/>
</dbReference>
<evidence type="ECO:0000256" key="5">
    <source>
        <dbReference type="ARBA" id="ARBA00023235"/>
    </source>
</evidence>
<keyword evidence="5 6" id="KW-0413">Isomerase</keyword>
<comment type="similarity">
    <text evidence="1 6 7">Belongs to the phosphohexose mutase family.</text>
</comment>
<dbReference type="RefSeq" id="WP_220119001.1">
    <property type="nucleotide sequence ID" value="NZ_JAHZUY010000078.1"/>
</dbReference>
<dbReference type="NCBIfam" id="TIGR01455">
    <property type="entry name" value="glmM"/>
    <property type="match status" value="1"/>
</dbReference>
<proteinExistence type="inferred from homology"/>
<feature type="modified residue" description="Phosphoserine" evidence="6">
    <location>
        <position position="106"/>
    </location>
</feature>
<protein>
    <recommendedName>
        <fullName evidence="6 8">Phosphoglucosamine mutase</fullName>
        <ecNumber evidence="6 8">5.4.2.10</ecNumber>
    </recommendedName>
</protein>
<dbReference type="InterPro" id="IPR005846">
    <property type="entry name" value="A-D-PHexomutase_a/b/a-III"/>
</dbReference>
<dbReference type="Gene3D" id="3.40.120.10">
    <property type="entry name" value="Alpha-D-Glucose-1,6-Bisphosphate, subunit A, domain 3"/>
    <property type="match status" value="3"/>
</dbReference>
<dbReference type="InterPro" id="IPR016055">
    <property type="entry name" value="A-D-PHexomutase_a/b/a-I/II/III"/>
</dbReference>
<feature type="binding site" evidence="6">
    <location>
        <position position="250"/>
    </location>
    <ligand>
        <name>Mg(2+)</name>
        <dbReference type="ChEBI" id="CHEBI:18420"/>
    </ligand>
</feature>
<dbReference type="InterPro" id="IPR005841">
    <property type="entry name" value="Alpha-D-phosphohexomutase_SF"/>
</dbReference>
<accession>A0ABS7F6J3</accession>
<evidence type="ECO:0000256" key="3">
    <source>
        <dbReference type="ARBA" id="ARBA00022723"/>
    </source>
</evidence>
<dbReference type="PANTHER" id="PTHR42946">
    <property type="entry name" value="PHOSPHOHEXOSE MUTASE"/>
    <property type="match status" value="1"/>
</dbReference>
<dbReference type="InterPro" id="IPR005845">
    <property type="entry name" value="A-D-PHexomutase_a/b/a-II"/>
</dbReference>
<feature type="active site" description="Phosphoserine intermediate" evidence="6">
    <location>
        <position position="106"/>
    </location>
</feature>
<organism evidence="13 14">
    <name type="scientific">Caldovatus aquaticus</name>
    <dbReference type="NCBI Taxonomy" id="2865671"/>
    <lineage>
        <taxon>Bacteria</taxon>
        <taxon>Pseudomonadati</taxon>
        <taxon>Pseudomonadota</taxon>
        <taxon>Alphaproteobacteria</taxon>
        <taxon>Acetobacterales</taxon>
        <taxon>Roseomonadaceae</taxon>
        <taxon>Caldovatus</taxon>
    </lineage>
</organism>
<dbReference type="InterPro" id="IPR006352">
    <property type="entry name" value="GlmM_bact"/>
</dbReference>
<dbReference type="Proteomes" id="UP001519924">
    <property type="component" value="Unassembled WGS sequence"/>
</dbReference>
<dbReference type="CDD" id="cd05802">
    <property type="entry name" value="GlmM"/>
    <property type="match status" value="1"/>
</dbReference>
<dbReference type="SUPFAM" id="SSF53738">
    <property type="entry name" value="Phosphoglucomutase, first 3 domains"/>
    <property type="match status" value="3"/>
</dbReference>
<dbReference type="Pfam" id="PF02879">
    <property type="entry name" value="PGM_PMM_II"/>
    <property type="match status" value="1"/>
</dbReference>
<keyword evidence="4 6" id="KW-0460">Magnesium</keyword>
<comment type="catalytic activity">
    <reaction evidence="6 8">
        <text>alpha-D-glucosamine 1-phosphate = D-glucosamine 6-phosphate</text>
        <dbReference type="Rhea" id="RHEA:23424"/>
        <dbReference type="ChEBI" id="CHEBI:58516"/>
        <dbReference type="ChEBI" id="CHEBI:58725"/>
        <dbReference type="EC" id="5.4.2.10"/>
    </reaction>
</comment>
<dbReference type="InterPro" id="IPR036900">
    <property type="entry name" value="A-D-PHexomutase_C_sf"/>
</dbReference>
<evidence type="ECO:0000256" key="4">
    <source>
        <dbReference type="ARBA" id="ARBA00022842"/>
    </source>
</evidence>
<comment type="caution">
    <text evidence="13">The sequence shown here is derived from an EMBL/GenBank/DDBJ whole genome shotgun (WGS) entry which is preliminary data.</text>
</comment>
<evidence type="ECO:0000259" key="11">
    <source>
        <dbReference type="Pfam" id="PF02879"/>
    </source>
</evidence>
<gene>
    <name evidence="6 13" type="primary">glmM</name>
    <name evidence="13" type="ORF">K1J50_17260</name>
</gene>
<evidence type="ECO:0000313" key="13">
    <source>
        <dbReference type="EMBL" id="MBW8271227.1"/>
    </source>
</evidence>
<feature type="domain" description="Alpha-D-phosphohexomutase alpha/beta/alpha" evidence="12">
    <location>
        <begin position="265"/>
        <end position="373"/>
    </location>
</feature>
<evidence type="ECO:0000256" key="1">
    <source>
        <dbReference type="ARBA" id="ARBA00010231"/>
    </source>
</evidence>
<feature type="domain" description="Alpha-D-phosphohexomutase alpha/beta/alpha" evidence="10">
    <location>
        <begin position="7"/>
        <end position="138"/>
    </location>
</feature>
<evidence type="ECO:0000259" key="12">
    <source>
        <dbReference type="Pfam" id="PF02880"/>
    </source>
</evidence>
<dbReference type="GO" id="GO:0008966">
    <property type="term" value="F:phosphoglucosamine mutase activity"/>
    <property type="evidence" value="ECO:0007669"/>
    <property type="project" value="UniProtKB-EC"/>
</dbReference>
<dbReference type="SUPFAM" id="SSF55957">
    <property type="entry name" value="Phosphoglucomutase, C-terminal domain"/>
    <property type="match status" value="1"/>
</dbReference>
<comment type="cofactor">
    <cofactor evidence="6">
        <name>Mg(2+)</name>
        <dbReference type="ChEBI" id="CHEBI:18420"/>
    </cofactor>
    <text evidence="6">Binds 1 Mg(2+) ion per subunit.</text>
</comment>
<dbReference type="Pfam" id="PF02880">
    <property type="entry name" value="PGM_PMM_III"/>
    <property type="match status" value="1"/>
</dbReference>
<dbReference type="InterPro" id="IPR005843">
    <property type="entry name" value="A-D-PHexomutase_C"/>
</dbReference>
<feature type="binding site" evidence="6">
    <location>
        <position position="252"/>
    </location>
    <ligand>
        <name>Mg(2+)</name>
        <dbReference type="ChEBI" id="CHEBI:18420"/>
    </ligand>
</feature>
<evidence type="ECO:0000256" key="7">
    <source>
        <dbReference type="RuleBase" id="RU004326"/>
    </source>
</evidence>
<evidence type="ECO:0000256" key="2">
    <source>
        <dbReference type="ARBA" id="ARBA00022553"/>
    </source>
</evidence>
<evidence type="ECO:0000259" key="10">
    <source>
        <dbReference type="Pfam" id="PF02878"/>
    </source>
</evidence>
<feature type="domain" description="Alpha-D-phosphohexomutase alpha/beta/alpha" evidence="11">
    <location>
        <begin position="164"/>
        <end position="261"/>
    </location>
</feature>
<evidence type="ECO:0000259" key="9">
    <source>
        <dbReference type="Pfam" id="PF00408"/>
    </source>
</evidence>